<dbReference type="Proteomes" id="UP001178354">
    <property type="component" value="Unassembled WGS sequence"/>
</dbReference>
<dbReference type="RefSeq" id="WP_305169128.1">
    <property type="nucleotide sequence ID" value="NZ_JAUUUU010000001.1"/>
</dbReference>
<dbReference type="PANTHER" id="PTHR30154:SF34">
    <property type="entry name" value="TRANSCRIPTIONAL REGULATOR AZLB"/>
    <property type="match status" value="1"/>
</dbReference>
<evidence type="ECO:0000256" key="3">
    <source>
        <dbReference type="ARBA" id="ARBA00023163"/>
    </source>
</evidence>
<dbReference type="Pfam" id="PF13412">
    <property type="entry name" value="HTH_24"/>
    <property type="match status" value="1"/>
</dbReference>
<dbReference type="InterPro" id="IPR019888">
    <property type="entry name" value="Tscrpt_reg_AsnC-like"/>
</dbReference>
<dbReference type="CDD" id="cd00090">
    <property type="entry name" value="HTH_ARSR"/>
    <property type="match status" value="1"/>
</dbReference>
<dbReference type="EMBL" id="JAUUUU010000001">
    <property type="protein sequence ID" value="MDP1519616.1"/>
    <property type="molecule type" value="Genomic_DNA"/>
</dbReference>
<dbReference type="SMART" id="SM00344">
    <property type="entry name" value="HTH_ASNC"/>
    <property type="match status" value="1"/>
</dbReference>
<protein>
    <submittedName>
        <fullName evidence="5">Lrp/AsnC family transcriptional regulator</fullName>
    </submittedName>
</protein>
<sequence length="157" mass="17920">MSKLDQTDINILKILQTDASLSAQDVASQVNLSTTPCWRRMSKLEESGIVRKKVALLDADLLGMQMVTFVSISLTRNDEDSLEAFEAQVQQFPEIVECYTVTGTMDYFLKIITRDIQHFETFLRQHLARLPLIRDLHSNVAVTQIKYTTELPLDTQL</sequence>
<dbReference type="InterPro" id="IPR011991">
    <property type="entry name" value="ArsR-like_HTH"/>
</dbReference>
<dbReference type="GO" id="GO:0043200">
    <property type="term" value="P:response to amino acid"/>
    <property type="evidence" value="ECO:0007669"/>
    <property type="project" value="TreeGrafter"/>
</dbReference>
<dbReference type="InterPro" id="IPR011008">
    <property type="entry name" value="Dimeric_a/b-barrel"/>
</dbReference>
<name>A0AAW8B0Q7_9GAMM</name>
<reference evidence="5" key="2">
    <citation type="submission" date="2023-08" db="EMBL/GenBank/DDBJ databases">
        <authorList>
            <person name="Luo J."/>
        </authorList>
    </citation>
    <scope>NUCLEOTIDE SEQUENCE</scope>
    <source>
        <strain evidence="5">DSM 25064</strain>
    </source>
</reference>
<dbReference type="Gene3D" id="3.30.70.920">
    <property type="match status" value="1"/>
</dbReference>
<accession>A0AAW8B0Q7</accession>
<proteinExistence type="predicted"/>
<dbReference type="GO" id="GO:0005829">
    <property type="term" value="C:cytosol"/>
    <property type="evidence" value="ECO:0007669"/>
    <property type="project" value="TreeGrafter"/>
</dbReference>
<organism evidence="5 6">
    <name type="scientific">Porticoccus litoralis</name>
    <dbReference type="NCBI Taxonomy" id="434086"/>
    <lineage>
        <taxon>Bacteria</taxon>
        <taxon>Pseudomonadati</taxon>
        <taxon>Pseudomonadota</taxon>
        <taxon>Gammaproteobacteria</taxon>
        <taxon>Cellvibrionales</taxon>
        <taxon>Porticoccaceae</taxon>
        <taxon>Porticoccus</taxon>
    </lineage>
</organism>
<evidence type="ECO:0000256" key="1">
    <source>
        <dbReference type="ARBA" id="ARBA00023015"/>
    </source>
</evidence>
<dbReference type="GO" id="GO:0006355">
    <property type="term" value="P:regulation of DNA-templated transcription"/>
    <property type="evidence" value="ECO:0007669"/>
    <property type="project" value="UniProtKB-ARBA"/>
</dbReference>
<dbReference type="AlphaFoldDB" id="A0AAW8B0Q7"/>
<feature type="domain" description="HTH asnC-type" evidence="4">
    <location>
        <begin position="4"/>
        <end position="65"/>
    </location>
</feature>
<dbReference type="Pfam" id="PF01037">
    <property type="entry name" value="AsnC_trans_reg"/>
    <property type="match status" value="1"/>
</dbReference>
<dbReference type="PRINTS" id="PR00033">
    <property type="entry name" value="HTHASNC"/>
</dbReference>
<keyword evidence="3" id="KW-0804">Transcription</keyword>
<dbReference type="GO" id="GO:0043565">
    <property type="term" value="F:sequence-specific DNA binding"/>
    <property type="evidence" value="ECO:0007669"/>
    <property type="project" value="InterPro"/>
</dbReference>
<evidence type="ECO:0000256" key="2">
    <source>
        <dbReference type="ARBA" id="ARBA00023125"/>
    </source>
</evidence>
<dbReference type="SUPFAM" id="SSF46785">
    <property type="entry name" value="Winged helix' DNA-binding domain"/>
    <property type="match status" value="1"/>
</dbReference>
<reference evidence="5" key="1">
    <citation type="journal article" date="2010" name="Int. J. Syst. Evol. Microbiol.">
        <title>Porticoccus litoralis gen. nov., sp. nov., a gammaproteobacterium isolated from the Yellow Sea.</title>
        <authorList>
            <person name="Oh H.M."/>
            <person name="Kim H."/>
            <person name="Kim K.M."/>
            <person name="Min G.S."/>
            <person name="Cho J.C."/>
        </authorList>
    </citation>
    <scope>NUCLEOTIDE SEQUENCE</scope>
    <source>
        <strain evidence="5">DSM 25064</strain>
    </source>
</reference>
<dbReference type="InterPro" id="IPR036390">
    <property type="entry name" value="WH_DNA-bd_sf"/>
</dbReference>
<evidence type="ECO:0000313" key="6">
    <source>
        <dbReference type="Proteomes" id="UP001178354"/>
    </source>
</evidence>
<comment type="caution">
    <text evidence="5">The sequence shown here is derived from an EMBL/GenBank/DDBJ whole genome shotgun (WGS) entry which is preliminary data.</text>
</comment>
<evidence type="ECO:0000259" key="4">
    <source>
        <dbReference type="PROSITE" id="PS50956"/>
    </source>
</evidence>
<dbReference type="PANTHER" id="PTHR30154">
    <property type="entry name" value="LEUCINE-RESPONSIVE REGULATORY PROTEIN"/>
    <property type="match status" value="1"/>
</dbReference>
<keyword evidence="2" id="KW-0238">DNA-binding</keyword>
<keyword evidence="1" id="KW-0805">Transcription regulation</keyword>
<keyword evidence="6" id="KW-1185">Reference proteome</keyword>
<dbReference type="InterPro" id="IPR019887">
    <property type="entry name" value="Tscrpt_reg_AsnC/Lrp_C"/>
</dbReference>
<dbReference type="SUPFAM" id="SSF54909">
    <property type="entry name" value="Dimeric alpha+beta barrel"/>
    <property type="match status" value="1"/>
</dbReference>
<evidence type="ECO:0000313" key="5">
    <source>
        <dbReference type="EMBL" id="MDP1519616.1"/>
    </source>
</evidence>
<dbReference type="InterPro" id="IPR000485">
    <property type="entry name" value="AsnC-type_HTH_dom"/>
</dbReference>
<dbReference type="PROSITE" id="PS50956">
    <property type="entry name" value="HTH_ASNC_2"/>
    <property type="match status" value="1"/>
</dbReference>
<dbReference type="Gene3D" id="1.10.10.10">
    <property type="entry name" value="Winged helix-like DNA-binding domain superfamily/Winged helix DNA-binding domain"/>
    <property type="match status" value="1"/>
</dbReference>
<dbReference type="InterPro" id="IPR036388">
    <property type="entry name" value="WH-like_DNA-bd_sf"/>
</dbReference>
<gene>
    <name evidence="5" type="ORF">Q8A57_01365</name>
</gene>